<proteinExistence type="predicted"/>
<organism evidence="1 2">
    <name type="scientific">Akkermansia massiliensis</name>
    <dbReference type="NCBI Taxonomy" id="2927224"/>
    <lineage>
        <taxon>Bacteria</taxon>
        <taxon>Pseudomonadati</taxon>
        <taxon>Verrucomicrobiota</taxon>
        <taxon>Verrucomicrobiia</taxon>
        <taxon>Verrucomicrobiales</taxon>
        <taxon>Akkermansiaceae</taxon>
        <taxon>Akkermansia</taxon>
    </lineage>
</organism>
<evidence type="ECO:0000313" key="2">
    <source>
        <dbReference type="Proteomes" id="UP000642553"/>
    </source>
</evidence>
<dbReference type="EMBL" id="CP029701">
    <property type="protein sequence ID" value="QHV64233.1"/>
    <property type="molecule type" value="Genomic_DNA"/>
</dbReference>
<evidence type="ECO:0000313" key="1">
    <source>
        <dbReference type="EMBL" id="QHV64233.1"/>
    </source>
</evidence>
<dbReference type="AlphaFoldDB" id="A0AAE6W3E1"/>
<name>A0AAE6W3E1_9BACT</name>
<reference evidence="1" key="1">
    <citation type="submission" date="2018-05" db="EMBL/GenBank/DDBJ databases">
        <title>Complete genome sequnece of Akkermansia muciniphila EB-AMDK-40.</title>
        <authorList>
            <person name="Nam Y.-D."/>
            <person name="Chung W.-H."/>
            <person name="Park Y.S."/>
            <person name="Kang J."/>
        </authorList>
    </citation>
    <scope>NUCLEOTIDE SEQUENCE</scope>
    <source>
        <strain evidence="1">EB-AMDK-40</strain>
    </source>
</reference>
<sequence length="133" mass="14164">MYETFIRAGDPYIPWDNLLPAERLGWRYVAEEALPIIGKHALGDVKDYLGIKASGAAVWWKKALYWAGAGIAGAVIGGLGMSLAGCGHNVDVTQGKTVICKDGSCLVLEPGHLSYSQAQPETAVPPVVQSLKK</sequence>
<gene>
    <name evidence="1" type="ORF">DMI76_13075</name>
</gene>
<accession>A0AAE6W3E1</accession>
<dbReference type="Proteomes" id="UP000642553">
    <property type="component" value="Chromosome"/>
</dbReference>
<protein>
    <submittedName>
        <fullName evidence="1">Uncharacterized protein</fullName>
    </submittedName>
</protein>